<comment type="caution">
    <text evidence="1">The sequence shown here is derived from an EMBL/GenBank/DDBJ whole genome shotgun (WGS) entry which is preliminary data.</text>
</comment>
<evidence type="ECO:0000313" key="2">
    <source>
        <dbReference type="Proteomes" id="UP001165060"/>
    </source>
</evidence>
<dbReference type="Gene3D" id="3.40.50.11380">
    <property type="match status" value="1"/>
</dbReference>
<evidence type="ECO:0008006" key="3">
    <source>
        <dbReference type="Google" id="ProtNLM"/>
    </source>
</evidence>
<dbReference type="EMBL" id="BRYB01006505">
    <property type="protein sequence ID" value="GMI50464.1"/>
    <property type="molecule type" value="Genomic_DNA"/>
</dbReference>
<dbReference type="SUPFAM" id="SSF48452">
    <property type="entry name" value="TPR-like"/>
    <property type="match status" value="1"/>
</dbReference>
<protein>
    <recommendedName>
        <fullName evidence="3">Glycosyltransferase family 41 protein</fullName>
    </recommendedName>
</protein>
<dbReference type="Gene3D" id="3.40.50.2000">
    <property type="entry name" value="Glycogen Phosphorylase B"/>
    <property type="match status" value="1"/>
</dbReference>
<dbReference type="Proteomes" id="UP001165060">
    <property type="component" value="Unassembled WGS sequence"/>
</dbReference>
<proteinExistence type="predicted"/>
<gene>
    <name evidence="1" type="ORF">TeGR_g1369</name>
</gene>
<evidence type="ECO:0000313" key="1">
    <source>
        <dbReference type="EMBL" id="GMI50464.1"/>
    </source>
</evidence>
<organism evidence="1 2">
    <name type="scientific">Tetraparma gracilis</name>
    <dbReference type="NCBI Taxonomy" id="2962635"/>
    <lineage>
        <taxon>Eukaryota</taxon>
        <taxon>Sar</taxon>
        <taxon>Stramenopiles</taxon>
        <taxon>Ochrophyta</taxon>
        <taxon>Bolidophyceae</taxon>
        <taxon>Parmales</taxon>
        <taxon>Triparmaceae</taxon>
        <taxon>Tetraparma</taxon>
    </lineage>
</organism>
<name>A0ABQ6N8Z1_9STRA</name>
<dbReference type="PANTHER" id="PTHR44998:SF1">
    <property type="entry name" value="UDP-N-ACETYLGLUCOSAMINE--PEPTIDE N-ACETYLGLUCOSAMINYLTRANSFERASE 110 KDA SUBUNIT"/>
    <property type="match status" value="1"/>
</dbReference>
<sequence>MFCEHQPDLEPCTTANQPSLISSIASSIKARFTSPESHSNFLNKVHAFLTTPSPPHYLSTSDQTSKEFFMYNLLEIDSLLNPSLCGDGRPFLRHARPSCTHPTVDSHLKAIGACPLSVLEGVVPYDIYPPTFGCPSATPYVADNFEAAREWLLAGNALMESQHYDHAIASFYQCAQSALRLDLQQLYAEALSNLAQALGVAGDAELMASGFFAALGTNKLSPGQNLATVIKMVTYVPPVSAGDTAAFRSSWKESVSELTDYLELVFAQPPTVRHHWPFDISKIEDPAAVVGQTMFHLAHQGENDADFMVLLEGLYRAACTDDNFAELARKGGEREKKRVGFVSSLLRDHSIGRMMVPILQHLAHAENLEIVAVGPGYEDEDTQDLVVKHVRGSVAAVADLPVVLSDARRLLASLDLDVVIFPDIGMDALTFFLAQSRFAPVQCAWWGHPISTGMGSIDYFLGLDAELEEAGADQYSEQLVRFEYINTAPFSPNPDGPPQEDDLGYFGIHPSAACPSNSPNVYMVLGRLFKLHPAFDDMMFEILRADPCAHVVLISEKQKSWNQQVYSRITSRQDPSLLPRLHFVAYWNHVRAMAHASVILDTFPYGGCLTAQEAMSNGKVVVTLPSDYVRGRFTMNLYEQMGGDVAWPIAADERDFVRVAVRVATDEGYRKYVRGMLRERWPKVHKEELGVEWARFIESA</sequence>
<dbReference type="InterPro" id="IPR011990">
    <property type="entry name" value="TPR-like_helical_dom_sf"/>
</dbReference>
<accession>A0ABQ6N8Z1</accession>
<keyword evidence="2" id="KW-1185">Reference proteome</keyword>
<reference evidence="1 2" key="1">
    <citation type="journal article" date="2023" name="Commun. Biol.">
        <title>Genome analysis of Parmales, the sister group of diatoms, reveals the evolutionary specialization of diatoms from phago-mixotrophs to photoautotrophs.</title>
        <authorList>
            <person name="Ban H."/>
            <person name="Sato S."/>
            <person name="Yoshikawa S."/>
            <person name="Yamada K."/>
            <person name="Nakamura Y."/>
            <person name="Ichinomiya M."/>
            <person name="Sato N."/>
            <person name="Blanc-Mathieu R."/>
            <person name="Endo H."/>
            <person name="Kuwata A."/>
            <person name="Ogata H."/>
        </authorList>
    </citation>
    <scope>NUCLEOTIDE SEQUENCE [LARGE SCALE GENOMIC DNA]</scope>
</reference>
<dbReference type="SUPFAM" id="SSF53756">
    <property type="entry name" value="UDP-Glycosyltransferase/glycogen phosphorylase"/>
    <property type="match status" value="1"/>
</dbReference>
<dbReference type="PANTHER" id="PTHR44998">
    <property type="match status" value="1"/>
</dbReference>